<name>A0A6G1SGB5_9ACAR</name>
<feature type="compositionally biased region" description="Basic residues" evidence="4">
    <location>
        <begin position="185"/>
        <end position="200"/>
    </location>
</feature>
<dbReference type="Pfam" id="PF02174">
    <property type="entry name" value="IRS"/>
    <property type="match status" value="1"/>
</dbReference>
<evidence type="ECO:0000256" key="1">
    <source>
        <dbReference type="ARBA" id="ARBA00022553"/>
    </source>
</evidence>
<protein>
    <submittedName>
        <fullName evidence="6">Insulin receptor substrate 2-B</fullName>
    </submittedName>
</protein>
<evidence type="ECO:0000259" key="5">
    <source>
        <dbReference type="SMART" id="SM00310"/>
    </source>
</evidence>
<dbReference type="PANTHER" id="PTHR10614">
    <property type="entry name" value="INSULIN RECEPTOR SUBSTRATE"/>
    <property type="match status" value="1"/>
</dbReference>
<dbReference type="InterPro" id="IPR011993">
    <property type="entry name" value="PH-like_dom_sf"/>
</dbReference>
<dbReference type="GO" id="GO:0005158">
    <property type="term" value="F:insulin receptor binding"/>
    <property type="evidence" value="ECO:0007669"/>
    <property type="project" value="InterPro"/>
</dbReference>
<dbReference type="EMBL" id="GGYP01004638">
    <property type="protein sequence ID" value="MDE49409.1"/>
    <property type="molecule type" value="Transcribed_RNA"/>
</dbReference>
<evidence type="ECO:0000256" key="4">
    <source>
        <dbReference type="SAM" id="MobiDB-lite"/>
    </source>
</evidence>
<dbReference type="Gene3D" id="2.30.29.30">
    <property type="entry name" value="Pleckstrin-homology domain (PH domain)/Phosphotyrosine-binding domain (PTB)"/>
    <property type="match status" value="2"/>
</dbReference>
<gene>
    <name evidence="6" type="primary">irs2-b</name>
    <name evidence="6" type="ORF">g.9996</name>
</gene>
<proteinExistence type="predicted"/>
<feature type="domain" description="IRS-type PTB" evidence="5">
    <location>
        <begin position="187"/>
        <end position="279"/>
    </location>
</feature>
<evidence type="ECO:0000256" key="3">
    <source>
        <dbReference type="ARBA" id="ARBA00022782"/>
    </source>
</evidence>
<dbReference type="GO" id="GO:0008286">
    <property type="term" value="P:insulin receptor signaling pathway"/>
    <property type="evidence" value="ECO:0007669"/>
    <property type="project" value="InterPro"/>
</dbReference>
<keyword evidence="3" id="KW-0221">Differentiation</keyword>
<organism evidence="6">
    <name type="scientific">Aceria tosichella</name>
    <name type="common">wheat curl mite</name>
    <dbReference type="NCBI Taxonomy" id="561515"/>
    <lineage>
        <taxon>Eukaryota</taxon>
        <taxon>Metazoa</taxon>
        <taxon>Ecdysozoa</taxon>
        <taxon>Arthropoda</taxon>
        <taxon>Chelicerata</taxon>
        <taxon>Arachnida</taxon>
        <taxon>Acari</taxon>
        <taxon>Acariformes</taxon>
        <taxon>Trombidiformes</taxon>
        <taxon>Prostigmata</taxon>
        <taxon>Eupodina</taxon>
        <taxon>Eriophyoidea</taxon>
        <taxon>Eriophyidae</taxon>
        <taxon>Eriophyinae</taxon>
        <taxon>Aceriini</taxon>
        <taxon>Aceria</taxon>
    </lineage>
</organism>
<feature type="compositionally biased region" description="Low complexity" evidence="4">
    <location>
        <begin position="175"/>
        <end position="184"/>
    </location>
</feature>
<accession>A0A6G1SGB5</accession>
<dbReference type="AlphaFoldDB" id="A0A6G1SGB5"/>
<dbReference type="InterPro" id="IPR039011">
    <property type="entry name" value="IRS"/>
</dbReference>
<dbReference type="SUPFAM" id="SSF50729">
    <property type="entry name" value="PH domain-like"/>
    <property type="match status" value="2"/>
</dbReference>
<keyword evidence="2" id="KW-0677">Repeat</keyword>
<keyword evidence="1" id="KW-0597">Phosphoprotein</keyword>
<keyword evidence="6" id="KW-0675">Receptor</keyword>
<evidence type="ECO:0000313" key="6">
    <source>
        <dbReference type="EMBL" id="MDE49409.1"/>
    </source>
</evidence>
<dbReference type="SMART" id="SM01244">
    <property type="entry name" value="IRS"/>
    <property type="match status" value="1"/>
</dbReference>
<dbReference type="SMART" id="SM00310">
    <property type="entry name" value="PTBI"/>
    <property type="match status" value="1"/>
</dbReference>
<dbReference type="GO" id="GO:0030154">
    <property type="term" value="P:cell differentiation"/>
    <property type="evidence" value="ECO:0007669"/>
    <property type="project" value="UniProtKB-KW"/>
</dbReference>
<dbReference type="GO" id="GO:0005886">
    <property type="term" value="C:plasma membrane"/>
    <property type="evidence" value="ECO:0007669"/>
    <property type="project" value="TreeGrafter"/>
</dbReference>
<evidence type="ECO:0000256" key="2">
    <source>
        <dbReference type="ARBA" id="ARBA00022737"/>
    </source>
</evidence>
<sequence length="336" mass="38413">MNGSKTILDCSMRKLPSTRKTYQVRILVPDNGMPVIEYQHMGSFVSPKKPTKTIQFADLLFADKKHDTGDKWAFSIYSINKTITFIPQDETIMNEWLTKIRELHSDLYPDFKKYDAIFEANLLAKGLARTMHIEGLYRLALCKDSIDLIPVLTTEEDQQQQFPLKTPITTTSATTFSTTGSLTKSNHHHHHPTDHHRHLPQHLPSHQRFCKRHPLLASKTIELVLRSIRRCGHTDSNFYIESGRYSQIGEGDLWLALNKKSTARHLHELLLATMKLSSNDDQFLYKAPRSRSGSSSDNSHLVSELKRAAIVNINTSPMFLKDDKKIEEDSGYLPMA</sequence>
<dbReference type="InterPro" id="IPR002404">
    <property type="entry name" value="IRS_PTB"/>
</dbReference>
<dbReference type="GO" id="GO:0005829">
    <property type="term" value="C:cytosol"/>
    <property type="evidence" value="ECO:0007669"/>
    <property type="project" value="TreeGrafter"/>
</dbReference>
<feature type="region of interest" description="Disordered" evidence="4">
    <location>
        <begin position="175"/>
        <end position="201"/>
    </location>
</feature>
<dbReference type="PANTHER" id="PTHR10614:SF13">
    <property type="entry name" value="INSULIN RECEPTOR SUBSTRATE 1"/>
    <property type="match status" value="1"/>
</dbReference>
<dbReference type="GO" id="GO:0043548">
    <property type="term" value="F:phosphatidylinositol 3-kinase binding"/>
    <property type="evidence" value="ECO:0007669"/>
    <property type="project" value="TreeGrafter"/>
</dbReference>
<reference evidence="6" key="1">
    <citation type="submission" date="2018-10" db="EMBL/GenBank/DDBJ databases">
        <title>Transcriptome assembly of Aceria tosichella (Wheat curl mite) Type 2.</title>
        <authorList>
            <person name="Scully E.D."/>
            <person name="Geib S.M."/>
            <person name="Palmer N.A."/>
            <person name="Gupta A.K."/>
            <person name="Sarath G."/>
            <person name="Tatineni S."/>
        </authorList>
    </citation>
    <scope>NUCLEOTIDE SEQUENCE</scope>
    <source>
        <strain evidence="6">LincolnNE</strain>
    </source>
</reference>